<keyword evidence="6" id="KW-1185">Reference proteome</keyword>
<dbReference type="GO" id="GO:0006730">
    <property type="term" value="P:one-carbon metabolic process"/>
    <property type="evidence" value="ECO:0007669"/>
    <property type="project" value="InterPro"/>
</dbReference>
<evidence type="ECO:0000259" key="4">
    <source>
        <dbReference type="Pfam" id="PF02741"/>
    </source>
</evidence>
<dbReference type="EMBL" id="CP011267">
    <property type="protein sequence ID" value="AKG91400.1"/>
    <property type="molecule type" value="Genomic_DNA"/>
</dbReference>
<reference evidence="5 6" key="1">
    <citation type="submission" date="2015-04" db="EMBL/GenBank/DDBJ databases">
        <title>The complete genome sequence of the hyperthermophilic, obligate iron-reducing archaeon Geoglobus ahangari strain 234T.</title>
        <authorList>
            <person name="Manzella M.P."/>
            <person name="Holmes D.E."/>
            <person name="Rocheleau J.M."/>
            <person name="Chung A."/>
            <person name="Reguera G."/>
            <person name="Kashefi K."/>
        </authorList>
    </citation>
    <scope>NUCLEOTIDE SEQUENCE [LARGE SCALE GENOMIC DNA]</scope>
    <source>
        <strain evidence="5 6">234</strain>
    </source>
</reference>
<dbReference type="Proteomes" id="UP000034723">
    <property type="component" value="Chromosome"/>
</dbReference>
<dbReference type="InterPro" id="IPR022667">
    <property type="entry name" value="ForMFR_H4MPT_ForTrfase_N"/>
</dbReference>
<dbReference type="GO" id="GO:0030270">
    <property type="term" value="F:formylmethanofuran-tetrahydromethanopterin N-formyltransferase activity"/>
    <property type="evidence" value="ECO:0007669"/>
    <property type="project" value="UniProtKB-EC"/>
</dbReference>
<accession>A0A0F7IHA4</accession>
<dbReference type="EC" id="2.3.1.101" evidence="5"/>
<dbReference type="PATRIC" id="fig|113653.22.peg.1282"/>
<sequence>MELELNGVPVEDTYCEAFDGIYSRILITAKQKWLLKKAAYNSTALPSTVFGESEGGVEKFVSPQETPDGRLGAIAQIWVAKSKNFESVLMREMSKRIRQGILVVPTTRVFNATESDKFFDAELNVGRCGDGYEWEEEMWGRKVIRVPIMFGEFIIERYIGYAEGVAGGNVWFFCDSEESALEAGEAAVEVLRNMDNVITSFDICSAGSKPETKYPEIGPTTNHYYCPTLKGKIPDSKVPEGVKSIPEIVINGTTLEDVKKAMYVCMEVVSRIDGVLKISAGNYGGKLGQHKIYLRDILQEYGE</sequence>
<feature type="domain" description="Formylmethanofuran: tetrahydromethanopterin formyltransferase Ftr N-terminal" evidence="3">
    <location>
        <begin position="3"/>
        <end position="148"/>
    </location>
</feature>
<dbReference type="InterPro" id="IPR023447">
    <property type="entry name" value="ForMFR_H4MPT_ForTrfase_fd-like"/>
</dbReference>
<dbReference type="NCBIfam" id="NF002554">
    <property type="entry name" value="PRK02114.1"/>
    <property type="match status" value="1"/>
</dbReference>
<keyword evidence="5" id="KW-0012">Acyltransferase</keyword>
<gene>
    <name evidence="5" type="ORF">GAH_01298</name>
</gene>
<dbReference type="InParanoid" id="A0A0F7IHA4"/>
<protein>
    <submittedName>
        <fullName evidence="5">Formylmethanofuran-tetrahydromethanopterin formyltransferase</fullName>
        <ecNumber evidence="5">2.3.1.101</ecNumber>
    </submittedName>
</protein>
<dbReference type="OrthoDB" id="73512at2157"/>
<dbReference type="PIRSF" id="PIRSF006414">
    <property type="entry name" value="Ftr_formyl_trnsf"/>
    <property type="match status" value="1"/>
</dbReference>
<dbReference type="InterPro" id="IPR002770">
    <property type="entry name" value="ForMFR_H4MPT_ForTrfase_C"/>
</dbReference>
<dbReference type="AlphaFoldDB" id="A0A0F7IHA4"/>
<dbReference type="Gene3D" id="3.30.70.520">
    <property type="match status" value="2"/>
</dbReference>
<dbReference type="HOGENOM" id="CLU_081314_0_0_2"/>
<evidence type="ECO:0000256" key="1">
    <source>
        <dbReference type="ARBA" id="ARBA00006770"/>
    </source>
</evidence>
<evidence type="ECO:0000259" key="3">
    <source>
        <dbReference type="Pfam" id="PF01913"/>
    </source>
</evidence>
<comment type="similarity">
    <text evidence="1">Belongs to the FTR family.</text>
</comment>
<evidence type="ECO:0000313" key="6">
    <source>
        <dbReference type="Proteomes" id="UP000034723"/>
    </source>
</evidence>
<evidence type="ECO:0000256" key="2">
    <source>
        <dbReference type="ARBA" id="ARBA00022679"/>
    </source>
</evidence>
<dbReference type="SUPFAM" id="SSF55112">
    <property type="entry name" value="Formylmethanofuran:tetrahydromethanopterin formyltransferase"/>
    <property type="match status" value="2"/>
</dbReference>
<evidence type="ECO:0000313" key="5">
    <source>
        <dbReference type="EMBL" id="AKG91400.1"/>
    </source>
</evidence>
<keyword evidence="2 5" id="KW-0808">Transferase</keyword>
<dbReference type="GeneID" id="24803869"/>
<proteinExistence type="inferred from homology"/>
<dbReference type="KEGG" id="gah:GAH_01298"/>
<feature type="domain" description="Formylmethanofuran: tetrahydromethanopterin formyltransferase Ftr C-terminal" evidence="4">
    <location>
        <begin position="151"/>
        <end position="297"/>
    </location>
</feature>
<dbReference type="RefSeq" id="WP_048095458.1">
    <property type="nucleotide sequence ID" value="NZ_CP011267.1"/>
</dbReference>
<dbReference type="Pfam" id="PF02741">
    <property type="entry name" value="FTR_C"/>
    <property type="match status" value="1"/>
</dbReference>
<dbReference type="STRING" id="113653.GAH_01298"/>
<dbReference type="InterPro" id="IPR014053">
    <property type="entry name" value="ForMFR_H4MPT_ForTrfase"/>
</dbReference>
<dbReference type="Pfam" id="PF01913">
    <property type="entry name" value="FTR"/>
    <property type="match status" value="1"/>
</dbReference>
<organism evidence="5 6">
    <name type="scientific">Geoglobus ahangari</name>
    <dbReference type="NCBI Taxonomy" id="113653"/>
    <lineage>
        <taxon>Archaea</taxon>
        <taxon>Methanobacteriati</taxon>
        <taxon>Methanobacteriota</taxon>
        <taxon>Archaeoglobi</taxon>
        <taxon>Archaeoglobales</taxon>
        <taxon>Archaeoglobaceae</taxon>
        <taxon>Geoglobus</taxon>
    </lineage>
</organism>
<name>A0A0F7IHA4_9EURY</name>